<organism evidence="10 11">
    <name type="scientific">Parendozoicomonas callyspongiae</name>
    <dbReference type="NCBI Taxonomy" id="2942213"/>
    <lineage>
        <taxon>Bacteria</taxon>
        <taxon>Pseudomonadati</taxon>
        <taxon>Pseudomonadota</taxon>
        <taxon>Gammaproteobacteria</taxon>
        <taxon>Oceanospirillales</taxon>
        <taxon>Endozoicomonadaceae</taxon>
        <taxon>Parendozoicomonas</taxon>
    </lineage>
</organism>
<feature type="transmembrane region" description="Helical" evidence="8">
    <location>
        <begin position="237"/>
        <end position="263"/>
    </location>
</feature>
<evidence type="ECO:0000256" key="1">
    <source>
        <dbReference type="ARBA" id="ARBA00004651"/>
    </source>
</evidence>
<dbReference type="InterPro" id="IPR036259">
    <property type="entry name" value="MFS_trans_sf"/>
</dbReference>
<dbReference type="SUPFAM" id="SSF103473">
    <property type="entry name" value="MFS general substrate transporter"/>
    <property type="match status" value="1"/>
</dbReference>
<evidence type="ECO:0000256" key="3">
    <source>
        <dbReference type="ARBA" id="ARBA00022475"/>
    </source>
</evidence>
<proteinExistence type="predicted"/>
<feature type="domain" description="Major facilitator superfamily (MFS) profile" evidence="9">
    <location>
        <begin position="12"/>
        <end position="421"/>
    </location>
</feature>
<dbReference type="Proteomes" id="UP001203338">
    <property type="component" value="Unassembled WGS sequence"/>
</dbReference>
<dbReference type="PANTHER" id="PTHR43528">
    <property type="entry name" value="ALPHA-KETOGLUTARATE PERMEASE"/>
    <property type="match status" value="1"/>
</dbReference>
<feature type="transmembrane region" description="Helical" evidence="8">
    <location>
        <begin position="275"/>
        <end position="292"/>
    </location>
</feature>
<evidence type="ECO:0000259" key="9">
    <source>
        <dbReference type="PROSITE" id="PS50850"/>
    </source>
</evidence>
<dbReference type="Gene3D" id="1.20.1250.20">
    <property type="entry name" value="MFS general substrate transporter like domains"/>
    <property type="match status" value="2"/>
</dbReference>
<dbReference type="RefSeq" id="WP_249699646.1">
    <property type="nucleotide sequence ID" value="NZ_JAMFLX010000013.1"/>
</dbReference>
<dbReference type="InterPro" id="IPR051084">
    <property type="entry name" value="H+-coupled_symporters"/>
</dbReference>
<comment type="caution">
    <text evidence="10">The sequence shown here is derived from an EMBL/GenBank/DDBJ whole genome shotgun (WGS) entry which is preliminary data.</text>
</comment>
<feature type="transmembrane region" description="Helical" evidence="8">
    <location>
        <begin position="304"/>
        <end position="321"/>
    </location>
</feature>
<feature type="transmembrane region" description="Helical" evidence="8">
    <location>
        <begin position="108"/>
        <end position="127"/>
    </location>
</feature>
<evidence type="ECO:0000256" key="6">
    <source>
        <dbReference type="ARBA" id="ARBA00022989"/>
    </source>
</evidence>
<feature type="transmembrane region" description="Helical" evidence="8">
    <location>
        <begin position="84"/>
        <end position="102"/>
    </location>
</feature>
<evidence type="ECO:0000313" key="11">
    <source>
        <dbReference type="Proteomes" id="UP001203338"/>
    </source>
</evidence>
<evidence type="ECO:0000256" key="4">
    <source>
        <dbReference type="ARBA" id="ARBA00022692"/>
    </source>
</evidence>
<feature type="transmembrane region" description="Helical" evidence="8">
    <location>
        <begin position="148"/>
        <end position="171"/>
    </location>
</feature>
<keyword evidence="3" id="KW-1003">Cell membrane</keyword>
<evidence type="ECO:0000256" key="2">
    <source>
        <dbReference type="ARBA" id="ARBA00022448"/>
    </source>
</evidence>
<feature type="transmembrane region" description="Helical" evidence="8">
    <location>
        <begin position="370"/>
        <end position="391"/>
    </location>
</feature>
<dbReference type="PROSITE" id="PS50850">
    <property type="entry name" value="MFS"/>
    <property type="match status" value="1"/>
</dbReference>
<accession>A0ABT0PHE6</accession>
<evidence type="ECO:0000256" key="7">
    <source>
        <dbReference type="ARBA" id="ARBA00023136"/>
    </source>
</evidence>
<dbReference type="EMBL" id="JAMFLX010000013">
    <property type="protein sequence ID" value="MCL6270431.1"/>
    <property type="molecule type" value="Genomic_DNA"/>
</dbReference>
<dbReference type="PANTHER" id="PTHR43528:SF7">
    <property type="entry name" value="MFS TRANSPORTER"/>
    <property type="match status" value="1"/>
</dbReference>
<dbReference type="InterPro" id="IPR011701">
    <property type="entry name" value="MFS"/>
</dbReference>
<dbReference type="Pfam" id="PF07690">
    <property type="entry name" value="MFS_1"/>
    <property type="match status" value="1"/>
</dbReference>
<reference evidence="10 11" key="1">
    <citation type="submission" date="2022-05" db="EMBL/GenBank/DDBJ databases">
        <authorList>
            <person name="Park J.-S."/>
        </authorList>
    </citation>
    <scope>NUCLEOTIDE SEQUENCE [LARGE SCALE GENOMIC DNA]</scope>
    <source>
        <strain evidence="10 11">2012CJ34-2</strain>
    </source>
</reference>
<feature type="transmembrane region" description="Helical" evidence="8">
    <location>
        <begin position="12"/>
        <end position="38"/>
    </location>
</feature>
<name>A0ABT0PHE6_9GAMM</name>
<feature type="transmembrane region" description="Helical" evidence="8">
    <location>
        <begin position="50"/>
        <end position="72"/>
    </location>
</feature>
<keyword evidence="2" id="KW-0813">Transport</keyword>
<dbReference type="InterPro" id="IPR020846">
    <property type="entry name" value="MFS_dom"/>
</dbReference>
<evidence type="ECO:0000256" key="5">
    <source>
        <dbReference type="ARBA" id="ARBA00022847"/>
    </source>
</evidence>
<feature type="transmembrane region" description="Helical" evidence="8">
    <location>
        <begin position="183"/>
        <end position="202"/>
    </location>
</feature>
<keyword evidence="6 8" id="KW-1133">Transmembrane helix</keyword>
<evidence type="ECO:0000256" key="8">
    <source>
        <dbReference type="SAM" id="Phobius"/>
    </source>
</evidence>
<keyword evidence="4 8" id="KW-0812">Transmembrane</keyword>
<protein>
    <submittedName>
        <fullName evidence="10">MFS transporter</fullName>
    </submittedName>
</protein>
<keyword evidence="11" id="KW-1185">Reference proteome</keyword>
<keyword evidence="5" id="KW-0769">Symport</keyword>
<sequence length="429" mass="46315">MRKVLSRQQSRLLTMTAVGGFLEFYDFIIYALMAGYLAEHFFPETHAQTALLATFSTFASGYLARPIGGVLYGHFGDKTGRKKTFSSTILVMAIATGLIGILPGHDSIGVLAPVLLVILRLFQGLALGGEIPGAVTYISESVPERQGLVIGVVFMALIAGAVFGSLVHVFLGVVFSEQSLKDWGWRLAFLFGGLVGVLGYHVRRNFHESKAFKDLLNNKQQEDVPAKTLIKKYPLEVFQGVVFILPAAVVMPLVFLFFPSWLVKVMDFDPDLVRWSNLGGLALAALCSIYWGSFTDGHSNRTTGWFLGLSLLICGFPLMSLTFAGGYLYVIGTILFGVLLGMTAGFGPVQLTRLFPVSVRYSGVALSYNLAFAIVGGLVPVVAMGLMGLAGNLYGSASLPVLAGLTVLMVMITFRFGKEPLNSLSAHRS</sequence>
<comment type="subcellular location">
    <subcellularLocation>
        <location evidence="1">Cell membrane</location>
        <topology evidence="1">Multi-pass membrane protein</topology>
    </subcellularLocation>
</comment>
<keyword evidence="7 8" id="KW-0472">Membrane</keyword>
<feature type="transmembrane region" description="Helical" evidence="8">
    <location>
        <begin position="327"/>
        <end position="349"/>
    </location>
</feature>
<evidence type="ECO:0000313" key="10">
    <source>
        <dbReference type="EMBL" id="MCL6270431.1"/>
    </source>
</evidence>
<feature type="transmembrane region" description="Helical" evidence="8">
    <location>
        <begin position="397"/>
        <end position="417"/>
    </location>
</feature>
<gene>
    <name evidence="10" type="ORF">M3P05_10915</name>
</gene>